<evidence type="ECO:0000313" key="3">
    <source>
        <dbReference type="Proteomes" id="UP000077787"/>
    </source>
</evidence>
<reference evidence="2 3" key="1">
    <citation type="submission" date="2016-05" db="EMBL/GenBank/DDBJ databases">
        <title>Genome sequence of Pseudomonas stutzeri 273 and identification of the exopolysaccharide biosynthesis locus.</title>
        <authorList>
            <person name="Wu S."/>
            <person name="Sun C."/>
        </authorList>
    </citation>
    <scope>NUCLEOTIDE SEQUENCE [LARGE SCALE GENOMIC DNA]</scope>
    <source>
        <strain evidence="2 3">273</strain>
    </source>
</reference>
<sequence>MTNKLHTMLGGIALATAMAASAPAFAEVGDFGVWDKDNSGVVTMGEWDTGFDNDALFTSWDSDKDGMLSNNEYGQGLYDAYDADDSGDWNETEYNAFYDDAGDGGWLDI</sequence>
<name>A0A172WP18_STUST</name>
<dbReference type="Proteomes" id="UP000077787">
    <property type="component" value="Chromosome"/>
</dbReference>
<dbReference type="PROSITE" id="PS00018">
    <property type="entry name" value="EF_HAND_1"/>
    <property type="match status" value="1"/>
</dbReference>
<proteinExistence type="predicted"/>
<feature type="signal peptide" evidence="1">
    <location>
        <begin position="1"/>
        <end position="26"/>
    </location>
</feature>
<keyword evidence="1" id="KW-0732">Signal</keyword>
<organism evidence="2 3">
    <name type="scientific">Stutzerimonas stutzeri</name>
    <name type="common">Pseudomonas stutzeri</name>
    <dbReference type="NCBI Taxonomy" id="316"/>
    <lineage>
        <taxon>Bacteria</taxon>
        <taxon>Pseudomonadati</taxon>
        <taxon>Pseudomonadota</taxon>
        <taxon>Gammaproteobacteria</taxon>
        <taxon>Pseudomonadales</taxon>
        <taxon>Pseudomonadaceae</taxon>
        <taxon>Stutzerimonas</taxon>
    </lineage>
</organism>
<dbReference type="AlphaFoldDB" id="A0A172WP18"/>
<gene>
    <name evidence="2" type="ORF">PS273GM_07985</name>
</gene>
<dbReference type="RefSeq" id="WP_046163407.1">
    <property type="nucleotide sequence ID" value="NZ_CP015641.1"/>
</dbReference>
<dbReference type="Gene3D" id="1.10.238.10">
    <property type="entry name" value="EF-hand"/>
    <property type="match status" value="1"/>
</dbReference>
<evidence type="ECO:0008006" key="4">
    <source>
        <dbReference type="Google" id="ProtNLM"/>
    </source>
</evidence>
<feature type="chain" id="PRO_5008002767" description="EF-hand domain-containing protein" evidence="1">
    <location>
        <begin position="27"/>
        <end position="109"/>
    </location>
</feature>
<dbReference type="EMBL" id="CP015641">
    <property type="protein sequence ID" value="ANF25096.1"/>
    <property type="molecule type" value="Genomic_DNA"/>
</dbReference>
<dbReference type="SUPFAM" id="SSF47473">
    <property type="entry name" value="EF-hand"/>
    <property type="match status" value="1"/>
</dbReference>
<dbReference type="InterPro" id="IPR011992">
    <property type="entry name" value="EF-hand-dom_pair"/>
</dbReference>
<evidence type="ECO:0000256" key="1">
    <source>
        <dbReference type="SAM" id="SignalP"/>
    </source>
</evidence>
<dbReference type="InterPro" id="IPR018247">
    <property type="entry name" value="EF_Hand_1_Ca_BS"/>
</dbReference>
<protein>
    <recommendedName>
        <fullName evidence="4">EF-hand domain-containing protein</fullName>
    </recommendedName>
</protein>
<accession>A0A172WP18</accession>
<evidence type="ECO:0000313" key="2">
    <source>
        <dbReference type="EMBL" id="ANF25096.1"/>
    </source>
</evidence>
<dbReference type="OrthoDB" id="7877327at2"/>